<dbReference type="AlphaFoldDB" id="A0A6C0B2N7"/>
<accession>A0A6C0B2N7</accession>
<evidence type="ECO:0000313" key="2">
    <source>
        <dbReference type="EMBL" id="QHS86310.1"/>
    </source>
</evidence>
<sequence length="324" mass="35812">MSKSQATPIVLPVKDWNVSDIKYMQPKTNAVGGKAISMISTQTNRSLHVSTVPLTTWGINDWTDEKTGESNGKFNISLNFPSADYKTPATTETLEKFEAFQNQILDDAVKNSEVWWGEPMSREVLKHTFFPFIKYPKDKVTKKVDLTKGPSMSAKVPNYNGDWKVEIYDSSRKLLFPNASNPLLTPIDYVPKKSKVACVLQCGGIWIGGKGWGVTWKLTQSVVKPPEIVSVFGTCHIPDDVCNSIDKQLPPTKQEDEDEDEVEPASTTAVEDSDAEDEAPEPEPEPVPVKKIVKKAAPVETSPEPVAAAVVEEAPKKKIVKKKV</sequence>
<proteinExistence type="predicted"/>
<organism evidence="2">
    <name type="scientific">viral metagenome</name>
    <dbReference type="NCBI Taxonomy" id="1070528"/>
    <lineage>
        <taxon>unclassified sequences</taxon>
        <taxon>metagenomes</taxon>
        <taxon>organismal metagenomes</taxon>
    </lineage>
</organism>
<name>A0A6C0B2N7_9ZZZZ</name>
<protein>
    <submittedName>
        <fullName evidence="2">Uncharacterized protein</fullName>
    </submittedName>
</protein>
<dbReference type="EMBL" id="MN739053">
    <property type="protein sequence ID" value="QHS86310.1"/>
    <property type="molecule type" value="Genomic_DNA"/>
</dbReference>
<feature type="compositionally biased region" description="Acidic residues" evidence="1">
    <location>
        <begin position="271"/>
        <end position="284"/>
    </location>
</feature>
<evidence type="ECO:0000256" key="1">
    <source>
        <dbReference type="SAM" id="MobiDB-lite"/>
    </source>
</evidence>
<feature type="region of interest" description="Disordered" evidence="1">
    <location>
        <begin position="246"/>
        <end position="291"/>
    </location>
</feature>
<reference evidence="2" key="1">
    <citation type="journal article" date="2020" name="Nature">
        <title>Giant virus diversity and host interactions through global metagenomics.</title>
        <authorList>
            <person name="Schulz F."/>
            <person name="Roux S."/>
            <person name="Paez-Espino D."/>
            <person name="Jungbluth S."/>
            <person name="Walsh D.A."/>
            <person name="Denef V.J."/>
            <person name="McMahon K.D."/>
            <person name="Konstantinidis K.T."/>
            <person name="Eloe-Fadrosh E.A."/>
            <person name="Kyrpides N.C."/>
            <person name="Woyke T."/>
        </authorList>
    </citation>
    <scope>NUCLEOTIDE SEQUENCE</scope>
    <source>
        <strain evidence="2">GVMAG-M-3300009187-29</strain>
    </source>
</reference>